<evidence type="ECO:0000313" key="1">
    <source>
        <dbReference type="EMBL" id="ELP31393.1"/>
    </source>
</evidence>
<gene>
    <name evidence="1" type="ORF">RBSWK_04711</name>
</gene>
<reference evidence="1 2" key="1">
    <citation type="journal article" date="2013" name="Mar. Genomics">
        <title>Expression of sulfatases in Rhodopirellula baltica and the diversity of sulfatases in the genus Rhodopirellula.</title>
        <authorList>
            <person name="Wegner C.E."/>
            <person name="Richter-Heitmann T."/>
            <person name="Klindworth A."/>
            <person name="Klockow C."/>
            <person name="Richter M."/>
            <person name="Achstetter T."/>
            <person name="Glockner F.O."/>
            <person name="Harder J."/>
        </authorList>
    </citation>
    <scope>NUCLEOTIDE SEQUENCE [LARGE SCALE GENOMIC DNA]</scope>
    <source>
        <strain evidence="1 2">SWK14</strain>
    </source>
</reference>
<proteinExistence type="predicted"/>
<dbReference type="EMBL" id="AMWG01000130">
    <property type="protein sequence ID" value="ELP31393.1"/>
    <property type="molecule type" value="Genomic_DNA"/>
</dbReference>
<sequence>MSDTDWETLGFTISVSSGVRVVASLTPGRNDVRSILRKFLR</sequence>
<organism evidence="1 2">
    <name type="scientific">Rhodopirellula baltica SWK14</name>
    <dbReference type="NCBI Taxonomy" id="993516"/>
    <lineage>
        <taxon>Bacteria</taxon>
        <taxon>Pseudomonadati</taxon>
        <taxon>Planctomycetota</taxon>
        <taxon>Planctomycetia</taxon>
        <taxon>Pirellulales</taxon>
        <taxon>Pirellulaceae</taxon>
        <taxon>Rhodopirellula</taxon>
    </lineage>
</organism>
<comment type="caution">
    <text evidence="1">The sequence shown here is derived from an EMBL/GenBank/DDBJ whole genome shotgun (WGS) entry which is preliminary data.</text>
</comment>
<name>L7CBJ6_RHOBT</name>
<dbReference type="AlphaFoldDB" id="L7CBJ6"/>
<dbReference type="Proteomes" id="UP000010959">
    <property type="component" value="Unassembled WGS sequence"/>
</dbReference>
<protein>
    <submittedName>
        <fullName evidence="1">Uncharacterized protein</fullName>
    </submittedName>
</protein>
<evidence type="ECO:0000313" key="2">
    <source>
        <dbReference type="Proteomes" id="UP000010959"/>
    </source>
</evidence>
<accession>L7CBJ6</accession>
<dbReference type="PATRIC" id="fig|993516.3.peg.5029"/>